<accession>K5VWA6</accession>
<organism evidence="2 3">
    <name type="scientific">Phanerochaete carnosa (strain HHB-10118-sp)</name>
    <name type="common">White-rot fungus</name>
    <name type="synonym">Peniophora carnosa</name>
    <dbReference type="NCBI Taxonomy" id="650164"/>
    <lineage>
        <taxon>Eukaryota</taxon>
        <taxon>Fungi</taxon>
        <taxon>Dikarya</taxon>
        <taxon>Basidiomycota</taxon>
        <taxon>Agaricomycotina</taxon>
        <taxon>Agaricomycetes</taxon>
        <taxon>Polyporales</taxon>
        <taxon>Phanerochaetaceae</taxon>
        <taxon>Phanerochaete</taxon>
    </lineage>
</organism>
<keyword evidence="1" id="KW-0812">Transmembrane</keyword>
<dbReference type="HOGENOM" id="CLU_987334_0_0_1"/>
<keyword evidence="1" id="KW-1133">Transmembrane helix</keyword>
<keyword evidence="1" id="KW-0472">Membrane</keyword>
<dbReference type="GeneID" id="18913318"/>
<dbReference type="KEGG" id="pco:PHACADRAFT_213011"/>
<feature type="transmembrane region" description="Helical" evidence="1">
    <location>
        <begin position="6"/>
        <end position="26"/>
    </location>
</feature>
<dbReference type="EMBL" id="JH930477">
    <property type="protein sequence ID" value="EKM51110.1"/>
    <property type="molecule type" value="Genomic_DNA"/>
</dbReference>
<feature type="transmembrane region" description="Helical" evidence="1">
    <location>
        <begin position="76"/>
        <end position="94"/>
    </location>
</feature>
<protein>
    <submittedName>
        <fullName evidence="2">Uncharacterized protein</fullName>
    </submittedName>
</protein>
<name>K5VWA6_PHACS</name>
<evidence type="ECO:0000313" key="2">
    <source>
        <dbReference type="EMBL" id="EKM51110.1"/>
    </source>
</evidence>
<evidence type="ECO:0000313" key="3">
    <source>
        <dbReference type="Proteomes" id="UP000008370"/>
    </source>
</evidence>
<proteinExistence type="predicted"/>
<gene>
    <name evidence="2" type="ORF">PHACADRAFT_213011</name>
</gene>
<dbReference type="InParanoid" id="K5VWA6"/>
<sequence length="282" mass="31545">MISSFYPVIIAGCVTMHTLLLILTWAKTYRHWRRARQLKLPVVVTTYLLRDGTLYFFIMFVVSLIQLLIYVKGWPYISILLNVMPPILVIRFLFNLRQHESRTGNLSLSESGTPHGFSIPYLSSIDVFGNIGEPVNVDPDENGEGEELHENAPLGTFFDIALWEGGVDETSVQGEFALRALSTPRKRIPMQAQAALSVGHNIKCAETISIQQKRFGLVPGPTSRYIWCRARILLTSCAWTSMGLDDSEGGILDMCLQYRDAGSTSKTRVEIVDGLNMLCTLA</sequence>
<keyword evidence="3" id="KW-1185">Reference proteome</keyword>
<feature type="transmembrane region" description="Helical" evidence="1">
    <location>
        <begin position="47"/>
        <end position="70"/>
    </location>
</feature>
<dbReference type="AlphaFoldDB" id="K5VWA6"/>
<reference evidence="2 3" key="1">
    <citation type="journal article" date="2012" name="BMC Genomics">
        <title>Comparative genomics of the white-rot fungi, Phanerochaete carnosa and P. chrysosporium, to elucidate the genetic basis of the distinct wood types they colonize.</title>
        <authorList>
            <person name="Suzuki H."/>
            <person name="MacDonald J."/>
            <person name="Syed K."/>
            <person name="Salamov A."/>
            <person name="Hori C."/>
            <person name="Aerts A."/>
            <person name="Henrissat B."/>
            <person name="Wiebenga A."/>
            <person name="vanKuyk P.A."/>
            <person name="Barry K."/>
            <person name="Lindquist E."/>
            <person name="LaButti K."/>
            <person name="Lapidus A."/>
            <person name="Lucas S."/>
            <person name="Coutinho P."/>
            <person name="Gong Y."/>
            <person name="Samejima M."/>
            <person name="Mahadevan R."/>
            <person name="Abou-Zaid M."/>
            <person name="de Vries R.P."/>
            <person name="Igarashi K."/>
            <person name="Yadav J.S."/>
            <person name="Grigoriev I.V."/>
            <person name="Master E.R."/>
        </authorList>
    </citation>
    <scope>NUCLEOTIDE SEQUENCE [LARGE SCALE GENOMIC DNA]</scope>
    <source>
        <strain evidence="2 3">HHB-10118-sp</strain>
    </source>
</reference>
<dbReference type="RefSeq" id="XP_007400266.1">
    <property type="nucleotide sequence ID" value="XM_007400204.1"/>
</dbReference>
<dbReference type="Proteomes" id="UP000008370">
    <property type="component" value="Unassembled WGS sequence"/>
</dbReference>
<dbReference type="OrthoDB" id="3261349at2759"/>
<evidence type="ECO:0000256" key="1">
    <source>
        <dbReference type="SAM" id="Phobius"/>
    </source>
</evidence>